<dbReference type="EMBL" id="LZLC01000153">
    <property type="protein sequence ID" value="OBJ40579.1"/>
    <property type="molecule type" value="Genomic_DNA"/>
</dbReference>
<comment type="caution">
    <text evidence="1">The sequence shown here is derived from an EMBL/GenBank/DDBJ whole genome shotgun (WGS) entry which is preliminary data.</text>
</comment>
<protein>
    <submittedName>
        <fullName evidence="1">Phage tail protein</fullName>
    </submittedName>
</protein>
<dbReference type="OrthoDB" id="3275018at2"/>
<evidence type="ECO:0000313" key="1">
    <source>
        <dbReference type="EMBL" id="OBJ40579.1"/>
    </source>
</evidence>
<dbReference type="RefSeq" id="WP_064982127.1">
    <property type="nucleotide sequence ID" value="NZ_LZLC01000153.1"/>
</dbReference>
<proteinExistence type="predicted"/>
<dbReference type="Pfam" id="PF09684">
    <property type="entry name" value="Tail_P2_I"/>
    <property type="match status" value="1"/>
</dbReference>
<dbReference type="NCBIfam" id="TIGR02242">
    <property type="entry name" value="tail_TIGR02242"/>
    <property type="match status" value="1"/>
</dbReference>
<name>A0A1A3GZ04_MYCMU</name>
<evidence type="ECO:0000313" key="2">
    <source>
        <dbReference type="Proteomes" id="UP000093898"/>
    </source>
</evidence>
<organism evidence="1 2">
    <name type="scientific">Mycolicibacterium mucogenicum</name>
    <name type="common">Mycobacterium mucogenicum</name>
    <dbReference type="NCBI Taxonomy" id="56689"/>
    <lineage>
        <taxon>Bacteria</taxon>
        <taxon>Bacillati</taxon>
        <taxon>Actinomycetota</taxon>
        <taxon>Actinomycetes</taxon>
        <taxon>Mycobacteriales</taxon>
        <taxon>Mycobacteriaceae</taxon>
        <taxon>Mycolicibacterium</taxon>
    </lineage>
</organism>
<reference evidence="1 2" key="1">
    <citation type="submission" date="2016-06" db="EMBL/GenBank/DDBJ databases">
        <authorList>
            <person name="Kjaerup R.B."/>
            <person name="Dalgaard T.S."/>
            <person name="Juul-Madsen H.R."/>
        </authorList>
    </citation>
    <scope>NUCLEOTIDE SEQUENCE [LARGE SCALE GENOMIC DNA]</scope>
    <source>
        <strain evidence="1 2">1127319.6</strain>
    </source>
</reference>
<sequence length="188" mass="19833">MSNSPAGLATPHPLGSTLPALYLGDDFAQQLCAAFDDVLAPIFAILDCFPAYLDAGTAPEDMLDWLAGWIGLTLDNEGGAARKRASIAMGAAVLAERGTARSVREAVRAAFNVETDVVESGATSWSTSPDSEPAGEEVPDLLVVIVTGEPDSIDRRRLDEVIRSAKPAHVPHRIEIVAPRSDDPDQSG</sequence>
<gene>
    <name evidence="1" type="ORF">A5630_24670</name>
</gene>
<dbReference type="Proteomes" id="UP000093898">
    <property type="component" value="Unassembled WGS sequence"/>
</dbReference>
<dbReference type="AlphaFoldDB" id="A0A1A3GZ04"/>
<dbReference type="InterPro" id="IPR011748">
    <property type="entry name" value="Unchr_phage_tail-like"/>
</dbReference>
<dbReference type="InterPro" id="IPR006521">
    <property type="entry name" value="Tail_protein_I"/>
</dbReference>
<accession>A0A1A3GZ04</accession>